<dbReference type="PANTHER" id="PTHR30562">
    <property type="entry name" value="UVRC/OXIDOREDUCTASE"/>
    <property type="match status" value="1"/>
</dbReference>
<dbReference type="STRING" id="927083.DB32_002897"/>
<dbReference type="InterPro" id="IPR001162">
    <property type="entry name" value="UvrC_RNase_H_dom"/>
</dbReference>
<keyword evidence="4 7" id="KW-0267">Excision nuclease</keyword>
<keyword evidence="3 7" id="KW-0228">DNA excision</keyword>
<dbReference type="Gene3D" id="1.10.150.20">
    <property type="entry name" value="5' to 3' exonuclease, C-terminal subdomain"/>
    <property type="match status" value="1"/>
</dbReference>
<feature type="domain" description="UVR" evidence="8">
    <location>
        <begin position="206"/>
        <end position="241"/>
    </location>
</feature>
<accession>A0A0F6W2G8</accession>
<dbReference type="PROSITE" id="PS50164">
    <property type="entry name" value="GIY_YIG"/>
    <property type="match status" value="1"/>
</dbReference>
<dbReference type="HAMAP" id="MF_00203">
    <property type="entry name" value="UvrC"/>
    <property type="match status" value="1"/>
</dbReference>
<evidence type="ECO:0000256" key="3">
    <source>
        <dbReference type="ARBA" id="ARBA00022769"/>
    </source>
</evidence>
<dbReference type="CDD" id="cd10434">
    <property type="entry name" value="GIY-YIG_UvrC_Cho"/>
    <property type="match status" value="1"/>
</dbReference>
<dbReference type="EMBL" id="CP011125">
    <property type="protein sequence ID" value="AKF05748.1"/>
    <property type="molecule type" value="Genomic_DNA"/>
</dbReference>
<dbReference type="InterPro" id="IPR000305">
    <property type="entry name" value="GIY-YIG_endonuc"/>
</dbReference>
<gene>
    <name evidence="7" type="primary">uvrC</name>
    <name evidence="11" type="ORF">DB32_002897</name>
</gene>
<comment type="similarity">
    <text evidence="7">Belongs to the UvrC family.</text>
</comment>
<keyword evidence="1 7" id="KW-0963">Cytoplasm</keyword>
<dbReference type="Pfam" id="PF01541">
    <property type="entry name" value="GIY-YIG"/>
    <property type="match status" value="1"/>
</dbReference>
<evidence type="ECO:0000259" key="9">
    <source>
        <dbReference type="PROSITE" id="PS50164"/>
    </source>
</evidence>
<keyword evidence="12" id="KW-1185">Reference proteome</keyword>
<dbReference type="InterPro" id="IPR036876">
    <property type="entry name" value="UVR_dom_sf"/>
</dbReference>
<dbReference type="PROSITE" id="PS50151">
    <property type="entry name" value="UVR"/>
    <property type="match status" value="1"/>
</dbReference>
<dbReference type="SUPFAM" id="SSF82771">
    <property type="entry name" value="GIY-YIG endonuclease"/>
    <property type="match status" value="1"/>
</dbReference>
<dbReference type="PROSITE" id="PS50165">
    <property type="entry name" value="UVRC"/>
    <property type="match status" value="1"/>
</dbReference>
<evidence type="ECO:0000256" key="4">
    <source>
        <dbReference type="ARBA" id="ARBA00022881"/>
    </source>
</evidence>
<dbReference type="Proteomes" id="UP000034883">
    <property type="component" value="Chromosome"/>
</dbReference>
<feature type="domain" description="UvrC family homology region profile" evidence="10">
    <location>
        <begin position="257"/>
        <end position="480"/>
    </location>
</feature>
<dbReference type="GO" id="GO:0006289">
    <property type="term" value="P:nucleotide-excision repair"/>
    <property type="evidence" value="ECO:0007669"/>
    <property type="project" value="UniProtKB-UniRule"/>
</dbReference>
<evidence type="ECO:0000313" key="11">
    <source>
        <dbReference type="EMBL" id="AKF05748.1"/>
    </source>
</evidence>
<reference evidence="11 12" key="1">
    <citation type="submission" date="2015-03" db="EMBL/GenBank/DDBJ databases">
        <title>Genome assembly of Sandaracinus amylolyticus DSM 53668.</title>
        <authorList>
            <person name="Sharma G."/>
            <person name="Subramanian S."/>
        </authorList>
    </citation>
    <scope>NUCLEOTIDE SEQUENCE [LARGE SCALE GENOMIC DNA]</scope>
    <source>
        <strain evidence="11 12">DSM 53668</strain>
    </source>
</reference>
<dbReference type="RefSeq" id="WP_053232981.1">
    <property type="nucleotide sequence ID" value="NZ_CP011125.1"/>
</dbReference>
<proteinExistence type="inferred from homology"/>
<dbReference type="InterPro" id="IPR004791">
    <property type="entry name" value="UvrC"/>
</dbReference>
<evidence type="ECO:0000256" key="2">
    <source>
        <dbReference type="ARBA" id="ARBA00022763"/>
    </source>
</evidence>
<dbReference type="GO" id="GO:0003677">
    <property type="term" value="F:DNA binding"/>
    <property type="evidence" value="ECO:0007669"/>
    <property type="project" value="UniProtKB-UniRule"/>
</dbReference>
<evidence type="ECO:0000256" key="7">
    <source>
        <dbReference type="HAMAP-Rule" id="MF_00203"/>
    </source>
</evidence>
<dbReference type="SUPFAM" id="SSF47781">
    <property type="entry name" value="RuvA domain 2-like"/>
    <property type="match status" value="1"/>
</dbReference>
<dbReference type="InterPro" id="IPR010994">
    <property type="entry name" value="RuvA_2-like"/>
</dbReference>
<dbReference type="AlphaFoldDB" id="A0A0F6W2G8"/>
<organism evidence="11 12">
    <name type="scientific">Sandaracinus amylolyticus</name>
    <dbReference type="NCBI Taxonomy" id="927083"/>
    <lineage>
        <taxon>Bacteria</taxon>
        <taxon>Pseudomonadati</taxon>
        <taxon>Myxococcota</taxon>
        <taxon>Polyangia</taxon>
        <taxon>Polyangiales</taxon>
        <taxon>Sandaracinaceae</taxon>
        <taxon>Sandaracinus</taxon>
    </lineage>
</organism>
<protein>
    <recommendedName>
        <fullName evidence="7">UvrABC system protein C</fullName>
        <shortName evidence="7">Protein UvrC</shortName>
    </recommendedName>
    <alternativeName>
        <fullName evidence="7">Excinuclease ABC subunit C</fullName>
    </alternativeName>
</protein>
<dbReference type="KEGG" id="samy:DB32_002897"/>
<dbReference type="InterPro" id="IPR001943">
    <property type="entry name" value="UVR_dom"/>
</dbReference>
<name>A0A0F6W2G8_9BACT</name>
<evidence type="ECO:0000259" key="10">
    <source>
        <dbReference type="PROSITE" id="PS50165"/>
    </source>
</evidence>
<keyword evidence="5 7" id="KW-0234">DNA repair</keyword>
<keyword evidence="6 7" id="KW-0742">SOS response</keyword>
<dbReference type="NCBIfam" id="TIGR00194">
    <property type="entry name" value="uvrC"/>
    <property type="match status" value="1"/>
</dbReference>
<keyword evidence="2 7" id="KW-0227">DNA damage</keyword>
<evidence type="ECO:0000256" key="1">
    <source>
        <dbReference type="ARBA" id="ARBA00022490"/>
    </source>
</evidence>
<dbReference type="GO" id="GO:0009432">
    <property type="term" value="P:SOS response"/>
    <property type="evidence" value="ECO:0007669"/>
    <property type="project" value="UniProtKB-UniRule"/>
</dbReference>
<dbReference type="Gene3D" id="3.40.1440.10">
    <property type="entry name" value="GIY-YIG endonuclease"/>
    <property type="match status" value="1"/>
</dbReference>
<comment type="subcellular location">
    <subcellularLocation>
        <location evidence="7">Cytoplasm</location>
    </subcellularLocation>
</comment>
<evidence type="ECO:0000313" key="12">
    <source>
        <dbReference type="Proteomes" id="UP000034883"/>
    </source>
</evidence>
<dbReference type="FunFam" id="3.40.1440.10:FF:000001">
    <property type="entry name" value="UvrABC system protein C"/>
    <property type="match status" value="1"/>
</dbReference>
<dbReference type="Gene3D" id="4.10.860.10">
    <property type="entry name" value="UVR domain"/>
    <property type="match status" value="1"/>
</dbReference>
<dbReference type="Gene3D" id="3.30.420.340">
    <property type="entry name" value="UvrC, RNAse H endonuclease domain"/>
    <property type="match status" value="1"/>
</dbReference>
<dbReference type="Pfam" id="PF14520">
    <property type="entry name" value="HHH_5"/>
    <property type="match status" value="1"/>
</dbReference>
<dbReference type="GO" id="GO:0009381">
    <property type="term" value="F:excinuclease ABC activity"/>
    <property type="evidence" value="ECO:0007669"/>
    <property type="project" value="UniProtKB-UniRule"/>
</dbReference>
<dbReference type="Pfam" id="PF08459">
    <property type="entry name" value="UvrC_RNaseH_dom"/>
    <property type="match status" value="1"/>
</dbReference>
<dbReference type="GO" id="GO:0005737">
    <property type="term" value="C:cytoplasm"/>
    <property type="evidence" value="ECO:0007669"/>
    <property type="project" value="UniProtKB-SubCell"/>
</dbReference>
<sequence length="677" mass="75489">MALPEIVDAKLDALPSAPGVYVFRDKKGGVLYVGKARSLRSRVRSYFQPSSSDTRFFIARLPREIGDLETFVVENEKEAALLENALIKEHKPRYNFKLRDDKDFLSLRLDTREPWPKLHVVRRPKQDGAQYFGPYDSATAARKTLRLVNRFFKLRTCKEGDFKSRVRPCLQYQIKRCPAPCVLDVNRDEYLEQARLVALFLDGRHDELVRDLEGRMRDAAGGMEYERAAAYRDQLRAVERVQDDQRIDSLEDVDQDVIGLYVQGDRAELALIMVRNGRMTNVRTFDLGSVGLPDDEILASFVSAYYAQGAHLPDEIVLPTEVEAMEGLAAVLTERRARRVRIVVPKRGAKAALLRMASENAAHAFKEKQREKEDLDARLAEVQRLLRLPKPPRRIECVDVSHTGGTDTVAAITALCDGEPDRRRYKSFHVRSVSGGDDFGAMKEVLTRRLGRAGEAAWELPDLLVVDGGKGQLGVAVAVLNELGIRDLPVCGLAKEKELGGEQRQERVYLPGQKNPIVLRERSAARWFLGLVRDEAHRVSNELRKKLGRRRRLRSGLDDVPGIGPKTRAALLKNLGSLKAVIDADETALVAAGASPKQARAIHAAFRPDLSTSVVASEGEIDRAAEELGEYPIEQESGTDADPMRVAAHETTADEAGADAEEVALSNAFEEWETEAS</sequence>
<dbReference type="SUPFAM" id="SSF46600">
    <property type="entry name" value="C-terminal UvrC-binding domain of UvrB"/>
    <property type="match status" value="1"/>
</dbReference>
<evidence type="ECO:0000256" key="5">
    <source>
        <dbReference type="ARBA" id="ARBA00023204"/>
    </source>
</evidence>
<dbReference type="InterPro" id="IPR050066">
    <property type="entry name" value="UvrABC_protein_C"/>
</dbReference>
<dbReference type="SMART" id="SM00465">
    <property type="entry name" value="GIYc"/>
    <property type="match status" value="1"/>
</dbReference>
<evidence type="ECO:0000259" key="8">
    <source>
        <dbReference type="PROSITE" id="PS50151"/>
    </source>
</evidence>
<dbReference type="InterPro" id="IPR038476">
    <property type="entry name" value="UvrC_RNase_H_dom_sf"/>
</dbReference>
<evidence type="ECO:0000256" key="6">
    <source>
        <dbReference type="ARBA" id="ARBA00023236"/>
    </source>
</evidence>
<dbReference type="PANTHER" id="PTHR30562:SF1">
    <property type="entry name" value="UVRABC SYSTEM PROTEIN C"/>
    <property type="match status" value="1"/>
</dbReference>
<dbReference type="Pfam" id="PF22920">
    <property type="entry name" value="UvrC_RNaseH"/>
    <property type="match status" value="1"/>
</dbReference>
<feature type="domain" description="GIY-YIG" evidence="9">
    <location>
        <begin position="16"/>
        <end position="96"/>
    </location>
</feature>
<comment type="function">
    <text evidence="7">The UvrABC repair system catalyzes the recognition and processing of DNA lesions. UvrC both incises the 5' and 3' sides of the lesion. The N-terminal half is responsible for the 3' incision and the C-terminal half is responsible for the 5' incision.</text>
</comment>
<dbReference type="GO" id="GO:0009380">
    <property type="term" value="C:excinuclease repair complex"/>
    <property type="evidence" value="ECO:0007669"/>
    <property type="project" value="InterPro"/>
</dbReference>
<comment type="subunit">
    <text evidence="7">Interacts with UvrB in an incision complex.</text>
</comment>
<dbReference type="InterPro" id="IPR035901">
    <property type="entry name" value="GIY-YIG_endonuc_sf"/>
</dbReference>
<dbReference type="InterPro" id="IPR047296">
    <property type="entry name" value="GIY-YIG_UvrC_Cho"/>
</dbReference>
<dbReference type="Pfam" id="PF02151">
    <property type="entry name" value="UVR"/>
    <property type="match status" value="1"/>
</dbReference>